<dbReference type="GO" id="GO:0032993">
    <property type="term" value="C:protein-DNA complex"/>
    <property type="evidence" value="ECO:0007669"/>
    <property type="project" value="TreeGrafter"/>
</dbReference>
<dbReference type="GO" id="GO:0032131">
    <property type="term" value="F:alkylated DNA binding"/>
    <property type="evidence" value="ECO:0007669"/>
    <property type="project" value="TreeGrafter"/>
</dbReference>
<evidence type="ECO:0000256" key="1">
    <source>
        <dbReference type="ARBA" id="ARBA00000086"/>
    </source>
</evidence>
<accession>A0A4Q1HHC2</accession>
<reference evidence="6 7" key="1">
    <citation type="journal article" date="2017" name="Int. J. Syst. Evol. Microbiol.">
        <title>Achromobacter aloeverae sp. nov., isolated from the root of Aloe vera (L.) Burm.f.</title>
        <authorList>
            <person name="Kuncharoen N."/>
            <person name="Muramatsu Y."/>
            <person name="Shibata C."/>
            <person name="Kamakura Y."/>
            <person name="Nakagawa Y."/>
            <person name="Tanasupawat S."/>
        </authorList>
    </citation>
    <scope>NUCLEOTIDE SEQUENCE [LARGE SCALE GENOMIC DNA]</scope>
    <source>
        <strain evidence="6 7">AVA-1</strain>
    </source>
</reference>
<evidence type="ECO:0000259" key="5">
    <source>
        <dbReference type="SMART" id="SM00478"/>
    </source>
</evidence>
<proteinExistence type="predicted"/>
<dbReference type="Gene3D" id="1.10.1670.40">
    <property type="match status" value="1"/>
</dbReference>
<dbReference type="PANTHER" id="PTHR43003:SF5">
    <property type="entry name" value="DNA-3-METHYLADENINE GLYCOSYLASE"/>
    <property type="match status" value="1"/>
</dbReference>
<dbReference type="CDD" id="cd00056">
    <property type="entry name" value="ENDO3c"/>
    <property type="match status" value="1"/>
</dbReference>
<organism evidence="6 7">
    <name type="scientific">Achromobacter aloeverae</name>
    <dbReference type="NCBI Taxonomy" id="1750518"/>
    <lineage>
        <taxon>Bacteria</taxon>
        <taxon>Pseudomonadati</taxon>
        <taxon>Pseudomonadota</taxon>
        <taxon>Betaproteobacteria</taxon>
        <taxon>Burkholderiales</taxon>
        <taxon>Alcaligenaceae</taxon>
        <taxon>Achromobacter</taxon>
    </lineage>
</organism>
<dbReference type="InterPro" id="IPR003265">
    <property type="entry name" value="HhH-GPD_domain"/>
</dbReference>
<dbReference type="GO" id="GO:0006285">
    <property type="term" value="P:base-excision repair, AP site formation"/>
    <property type="evidence" value="ECO:0007669"/>
    <property type="project" value="TreeGrafter"/>
</dbReference>
<dbReference type="EC" id="3.2.2.21" evidence="2"/>
<dbReference type="EMBL" id="PYAL01000005">
    <property type="protein sequence ID" value="RXN86735.1"/>
    <property type="molecule type" value="Genomic_DNA"/>
</dbReference>
<dbReference type="InterPro" id="IPR051912">
    <property type="entry name" value="Alkylbase_DNA_Glycosylase/TA"/>
</dbReference>
<comment type="catalytic activity">
    <reaction evidence="1">
        <text>Hydrolysis of alkylated DNA, releasing 3-methyladenine, 3-methylguanine, 7-methylguanine and 7-methyladenine.</text>
        <dbReference type="EC" id="3.2.2.21"/>
    </reaction>
</comment>
<keyword evidence="7" id="KW-1185">Reference proteome</keyword>
<dbReference type="SUPFAM" id="SSF48150">
    <property type="entry name" value="DNA-glycosylase"/>
    <property type="match status" value="1"/>
</dbReference>
<evidence type="ECO:0000256" key="2">
    <source>
        <dbReference type="ARBA" id="ARBA00012000"/>
    </source>
</evidence>
<dbReference type="AlphaFoldDB" id="A0A4Q1HHC2"/>
<dbReference type="GO" id="GO:0043916">
    <property type="term" value="F:DNA-7-methylguanine glycosylase activity"/>
    <property type="evidence" value="ECO:0007669"/>
    <property type="project" value="TreeGrafter"/>
</dbReference>
<evidence type="ECO:0000313" key="6">
    <source>
        <dbReference type="EMBL" id="RXN86735.1"/>
    </source>
</evidence>
<dbReference type="OrthoDB" id="9811249at2"/>
<name>A0A4Q1HHC2_9BURK</name>
<dbReference type="GO" id="GO:0006307">
    <property type="term" value="P:DNA alkylation repair"/>
    <property type="evidence" value="ECO:0007669"/>
    <property type="project" value="TreeGrafter"/>
</dbReference>
<comment type="caution">
    <text evidence="6">The sequence shown here is derived from an EMBL/GenBank/DDBJ whole genome shotgun (WGS) entry which is preliminary data.</text>
</comment>
<dbReference type="SMART" id="SM00478">
    <property type="entry name" value="ENDO3c"/>
    <property type="match status" value="1"/>
</dbReference>
<keyword evidence="3" id="KW-0227">DNA damage</keyword>
<dbReference type="GO" id="GO:0008725">
    <property type="term" value="F:DNA-3-methyladenine glycosylase activity"/>
    <property type="evidence" value="ECO:0007669"/>
    <property type="project" value="TreeGrafter"/>
</dbReference>
<feature type="domain" description="HhH-GPD" evidence="5">
    <location>
        <begin position="158"/>
        <end position="324"/>
    </location>
</feature>
<gene>
    <name evidence="6" type="ORF">C7R54_17570</name>
</gene>
<dbReference type="Pfam" id="PF00730">
    <property type="entry name" value="HhH-GPD"/>
    <property type="match status" value="1"/>
</dbReference>
<dbReference type="PANTHER" id="PTHR43003">
    <property type="entry name" value="DNA-3-METHYLADENINE GLYCOSYLASE"/>
    <property type="match status" value="1"/>
</dbReference>
<dbReference type="Gene3D" id="1.10.340.30">
    <property type="entry name" value="Hypothetical protein, domain 2"/>
    <property type="match status" value="1"/>
</dbReference>
<dbReference type="Proteomes" id="UP000290849">
    <property type="component" value="Unassembled WGS sequence"/>
</dbReference>
<evidence type="ECO:0000256" key="4">
    <source>
        <dbReference type="ARBA" id="ARBA00023204"/>
    </source>
</evidence>
<evidence type="ECO:0000256" key="3">
    <source>
        <dbReference type="ARBA" id="ARBA00022763"/>
    </source>
</evidence>
<sequence length="324" mass="35067">MARTRLSIPVLCPAEMKSPRKPVSSSFSFQMALPRGYTSADAMHFHGRDKEGISEVVTDLGLRKGILLDDVPTAFDIVLEPSNKRAVCTVSADGQLTEAMQAQARDIVPGLLGLRLDPKGFAAFVAADPVFGPLARKQKTLRIVQSSSVYEALTWAVMGQQINVSFAVTLRRTFIQLAGRRHSSGLWCYPSPADAARLPIEALTTRQYSRSKAETVLRLSTLIANGDLDIVESASNTVESICAALLAVKGIGPWTVNYALLRGYAQPDCSLHGDVAVRSAIGRLCGLDARPGIAAAEAFLKRYSPHRTMAAAHLWASLNTQKEY</sequence>
<keyword evidence="4" id="KW-0234">DNA repair</keyword>
<protein>
    <recommendedName>
        <fullName evidence="2">DNA-3-methyladenine glycosylase II</fullName>
        <ecNumber evidence="2">3.2.2.21</ecNumber>
    </recommendedName>
</protein>
<evidence type="ECO:0000313" key="7">
    <source>
        <dbReference type="Proteomes" id="UP000290849"/>
    </source>
</evidence>
<dbReference type="InterPro" id="IPR011257">
    <property type="entry name" value="DNA_glycosylase"/>
</dbReference>
<dbReference type="GO" id="GO:0005737">
    <property type="term" value="C:cytoplasm"/>
    <property type="evidence" value="ECO:0007669"/>
    <property type="project" value="TreeGrafter"/>
</dbReference>